<dbReference type="AlphaFoldDB" id="A0A1W1CIA4"/>
<gene>
    <name evidence="2" type="ORF">MNB_SV-14-113</name>
</gene>
<dbReference type="InterPro" id="IPR038733">
    <property type="entry name" value="Predicted_DNA_bind_prot_RHH"/>
</dbReference>
<organism evidence="2">
    <name type="scientific">hydrothermal vent metagenome</name>
    <dbReference type="NCBI Taxonomy" id="652676"/>
    <lineage>
        <taxon>unclassified sequences</taxon>
        <taxon>metagenomes</taxon>
        <taxon>ecological metagenomes</taxon>
    </lineage>
</organism>
<dbReference type="EMBL" id="FPHN01000187">
    <property type="protein sequence ID" value="SFV65504.1"/>
    <property type="molecule type" value="Genomic_DNA"/>
</dbReference>
<sequence length="58" mass="6765">MKEKKYEQIGFRVKAKLIARFRKVSKETGISQVFLIEKAIEKAIKEVEEAFGITHKKI</sequence>
<feature type="domain" description="Predicted DNA-binding protein ribbon-helix-helix" evidence="1">
    <location>
        <begin position="8"/>
        <end position="45"/>
    </location>
</feature>
<proteinExistence type="predicted"/>
<evidence type="ECO:0000259" key="1">
    <source>
        <dbReference type="Pfam" id="PF12651"/>
    </source>
</evidence>
<reference evidence="2" key="1">
    <citation type="submission" date="2016-10" db="EMBL/GenBank/DDBJ databases">
        <authorList>
            <person name="de Groot N.N."/>
        </authorList>
    </citation>
    <scope>NUCLEOTIDE SEQUENCE</scope>
</reference>
<evidence type="ECO:0000313" key="2">
    <source>
        <dbReference type="EMBL" id="SFV65504.1"/>
    </source>
</evidence>
<dbReference type="Pfam" id="PF12651">
    <property type="entry name" value="RHH_3"/>
    <property type="match status" value="1"/>
</dbReference>
<accession>A0A1W1CIA4</accession>
<protein>
    <recommendedName>
        <fullName evidence="1">Predicted DNA-binding protein ribbon-helix-helix domain-containing protein</fullName>
    </recommendedName>
</protein>
<name>A0A1W1CIA4_9ZZZZ</name>